<proteinExistence type="predicted"/>
<name>A0A835BUS8_9POAL</name>
<reference evidence="1" key="1">
    <citation type="submission" date="2020-07" db="EMBL/GenBank/DDBJ databases">
        <title>Genome sequence and genetic diversity analysis of an under-domesticated orphan crop, white fonio (Digitaria exilis).</title>
        <authorList>
            <person name="Bennetzen J.L."/>
            <person name="Chen S."/>
            <person name="Ma X."/>
            <person name="Wang X."/>
            <person name="Yssel A.E.J."/>
            <person name="Chaluvadi S.R."/>
            <person name="Johnson M."/>
            <person name="Gangashetty P."/>
            <person name="Hamidou F."/>
            <person name="Sanogo M.D."/>
            <person name="Zwaenepoel A."/>
            <person name="Wallace J."/>
            <person name="Van De Peer Y."/>
            <person name="Van Deynze A."/>
        </authorList>
    </citation>
    <scope>NUCLEOTIDE SEQUENCE</scope>
    <source>
        <tissue evidence="1">Leaves</tissue>
    </source>
</reference>
<dbReference type="EMBL" id="JACEFO010001730">
    <property type="protein sequence ID" value="KAF8715834.1"/>
    <property type="molecule type" value="Genomic_DNA"/>
</dbReference>
<evidence type="ECO:0000313" key="1">
    <source>
        <dbReference type="EMBL" id="KAF8715834.1"/>
    </source>
</evidence>
<comment type="caution">
    <text evidence="1">The sequence shown here is derived from an EMBL/GenBank/DDBJ whole genome shotgun (WGS) entry which is preliminary data.</text>
</comment>
<gene>
    <name evidence="1" type="ORF">HU200_026786</name>
</gene>
<keyword evidence="2" id="KW-1185">Reference proteome</keyword>
<accession>A0A835BUS8</accession>
<dbReference type="AlphaFoldDB" id="A0A835BUS8"/>
<evidence type="ECO:0000313" key="2">
    <source>
        <dbReference type="Proteomes" id="UP000636709"/>
    </source>
</evidence>
<sequence>MRSKELVSLVRCSRFNTDGSIDISGFLVAGSGSTVGMEKSCRFSTSKSPTTQEITRSFVMAILNHAVTTTANGNSPPAATAAAMAPLDADELTKAWTLEQIIFVVP</sequence>
<protein>
    <submittedName>
        <fullName evidence="1">Uncharacterized protein</fullName>
    </submittedName>
</protein>
<dbReference type="Proteomes" id="UP000636709">
    <property type="component" value="Unassembled WGS sequence"/>
</dbReference>
<organism evidence="1 2">
    <name type="scientific">Digitaria exilis</name>
    <dbReference type="NCBI Taxonomy" id="1010633"/>
    <lineage>
        <taxon>Eukaryota</taxon>
        <taxon>Viridiplantae</taxon>
        <taxon>Streptophyta</taxon>
        <taxon>Embryophyta</taxon>
        <taxon>Tracheophyta</taxon>
        <taxon>Spermatophyta</taxon>
        <taxon>Magnoliopsida</taxon>
        <taxon>Liliopsida</taxon>
        <taxon>Poales</taxon>
        <taxon>Poaceae</taxon>
        <taxon>PACMAD clade</taxon>
        <taxon>Panicoideae</taxon>
        <taxon>Panicodae</taxon>
        <taxon>Paniceae</taxon>
        <taxon>Anthephorinae</taxon>
        <taxon>Digitaria</taxon>
    </lineage>
</organism>